<dbReference type="EMBL" id="JARKIE010000111">
    <property type="protein sequence ID" value="KAJ7683140.1"/>
    <property type="molecule type" value="Genomic_DNA"/>
</dbReference>
<name>A0AAD7GE93_MYCRO</name>
<feature type="compositionally biased region" description="Basic residues" evidence="1">
    <location>
        <begin position="97"/>
        <end position="106"/>
    </location>
</feature>
<sequence length="207" mass="22153">TYLAPTLALGAAELDQEGYDDDDAGRSGTAKWRRCSTSTSAGCTARHAARAQRLEHRAAPACPHVGDPVPGRGGRHARDAVGPPWRGGAHDPGGPRRLVRRQAPRGRTREERVRPAKRGGAIFADMVSGLRCLRRMTDDLPQQAAWPAVPFTSLSDRPMLSPAGSPPQLAVNGVSAAVPRRFHSSSSSCSSSTRSTESGLRRRYLAE</sequence>
<reference evidence="2" key="1">
    <citation type="submission" date="2023-03" db="EMBL/GenBank/DDBJ databases">
        <title>Massive genome expansion in bonnet fungi (Mycena s.s.) driven by repeated elements and novel gene families across ecological guilds.</title>
        <authorList>
            <consortium name="Lawrence Berkeley National Laboratory"/>
            <person name="Harder C.B."/>
            <person name="Miyauchi S."/>
            <person name="Viragh M."/>
            <person name="Kuo A."/>
            <person name="Thoen E."/>
            <person name="Andreopoulos B."/>
            <person name="Lu D."/>
            <person name="Skrede I."/>
            <person name="Drula E."/>
            <person name="Henrissat B."/>
            <person name="Morin E."/>
            <person name="Kohler A."/>
            <person name="Barry K."/>
            <person name="LaButti K."/>
            <person name="Morin E."/>
            <person name="Salamov A."/>
            <person name="Lipzen A."/>
            <person name="Mereny Z."/>
            <person name="Hegedus B."/>
            <person name="Baldrian P."/>
            <person name="Stursova M."/>
            <person name="Weitz H."/>
            <person name="Taylor A."/>
            <person name="Grigoriev I.V."/>
            <person name="Nagy L.G."/>
            <person name="Martin F."/>
            <person name="Kauserud H."/>
        </authorList>
    </citation>
    <scope>NUCLEOTIDE SEQUENCE</scope>
    <source>
        <strain evidence="2">CBHHK067</strain>
    </source>
</reference>
<comment type="caution">
    <text evidence="2">The sequence shown here is derived from an EMBL/GenBank/DDBJ whole genome shotgun (WGS) entry which is preliminary data.</text>
</comment>
<feature type="region of interest" description="Disordered" evidence="1">
    <location>
        <begin position="61"/>
        <end position="116"/>
    </location>
</feature>
<dbReference type="Proteomes" id="UP001221757">
    <property type="component" value="Unassembled WGS sequence"/>
</dbReference>
<proteinExistence type="predicted"/>
<dbReference type="AlphaFoldDB" id="A0AAD7GE93"/>
<feature type="compositionally biased region" description="Acidic residues" evidence="1">
    <location>
        <begin position="14"/>
        <end position="23"/>
    </location>
</feature>
<gene>
    <name evidence="2" type="ORF">B0H17DRAFT_1074677</name>
</gene>
<accession>A0AAD7GE93</accession>
<evidence type="ECO:0000313" key="3">
    <source>
        <dbReference type="Proteomes" id="UP001221757"/>
    </source>
</evidence>
<keyword evidence="3" id="KW-1185">Reference proteome</keyword>
<organism evidence="2 3">
    <name type="scientific">Mycena rosella</name>
    <name type="common">Pink bonnet</name>
    <name type="synonym">Agaricus rosellus</name>
    <dbReference type="NCBI Taxonomy" id="1033263"/>
    <lineage>
        <taxon>Eukaryota</taxon>
        <taxon>Fungi</taxon>
        <taxon>Dikarya</taxon>
        <taxon>Basidiomycota</taxon>
        <taxon>Agaricomycotina</taxon>
        <taxon>Agaricomycetes</taxon>
        <taxon>Agaricomycetidae</taxon>
        <taxon>Agaricales</taxon>
        <taxon>Marasmiineae</taxon>
        <taxon>Mycenaceae</taxon>
        <taxon>Mycena</taxon>
    </lineage>
</organism>
<protein>
    <submittedName>
        <fullName evidence="2">Uncharacterized protein</fullName>
    </submittedName>
</protein>
<feature type="compositionally biased region" description="Low complexity" evidence="1">
    <location>
        <begin position="184"/>
        <end position="198"/>
    </location>
</feature>
<feature type="region of interest" description="Disordered" evidence="1">
    <location>
        <begin position="180"/>
        <end position="207"/>
    </location>
</feature>
<feature type="region of interest" description="Disordered" evidence="1">
    <location>
        <begin position="13"/>
        <end position="43"/>
    </location>
</feature>
<evidence type="ECO:0000256" key="1">
    <source>
        <dbReference type="SAM" id="MobiDB-lite"/>
    </source>
</evidence>
<evidence type="ECO:0000313" key="2">
    <source>
        <dbReference type="EMBL" id="KAJ7683140.1"/>
    </source>
</evidence>
<feature type="non-terminal residue" evidence="2">
    <location>
        <position position="207"/>
    </location>
</feature>